<sequence>MPRTRGSADRAAGPFAARRGAGPFAAAVTGIGLVTAAGTGAGAAWHGVSDLATAPSVHPVDELAGLPCDFMYTVTDTDPKAVLGVAAQRLMDRFSQLAVIAAREAVADAGLDPSVWDSGRVAVVIGSAHGGLPFYDDQHTTLTERGARRVSPKLAPLTVVNGAASSVAMDLGVHGPSLAVSTACSSGTVAIGTAHQMLRAGACDVVVAGGAESVRSRLLIASACQMRAVSTRRDDPAAACRPFDSHRDGFVVGEGAGLLVLEHPEHARARGATVRAHVAGYGASSDAHSAVAPDPDGLGIERALRTALADADLGPDDIGHVNAHGTSTVANDLIEAAMLHRVLGEHPLVTSTKAMTGHTLGAAGGIEAALTVLALQHQLVPPTANLDAPDPAIPVDVVSKEARRGRFDCAVKTSLGFGGHNAALVLTRA</sequence>
<dbReference type="NCBIfam" id="NF005589">
    <property type="entry name" value="PRK07314.1"/>
    <property type="match status" value="1"/>
</dbReference>
<dbReference type="EMBL" id="JAAGLQ010000683">
    <property type="protein sequence ID" value="NEA20085.1"/>
    <property type="molecule type" value="Genomic_DNA"/>
</dbReference>
<dbReference type="PROSITE" id="PS52004">
    <property type="entry name" value="KS3_2"/>
    <property type="match status" value="1"/>
</dbReference>
<dbReference type="CDD" id="cd00834">
    <property type="entry name" value="KAS_I_II"/>
    <property type="match status" value="1"/>
</dbReference>
<protein>
    <submittedName>
        <fullName evidence="6">Beta-ketoacyl-[acyl-carrier-protein] synthase family protein</fullName>
    </submittedName>
</protein>
<keyword evidence="2 4" id="KW-0808">Transferase</keyword>
<reference evidence="6 7" key="1">
    <citation type="submission" date="2020-01" db="EMBL/GenBank/DDBJ databases">
        <title>Insect and environment-associated Actinomycetes.</title>
        <authorList>
            <person name="Currrie C."/>
            <person name="Chevrette M."/>
            <person name="Carlson C."/>
            <person name="Stubbendieck R."/>
            <person name="Wendt-Pienkowski E."/>
        </authorList>
    </citation>
    <scope>NUCLEOTIDE SEQUENCE [LARGE SCALE GENOMIC DNA]</scope>
    <source>
        <strain evidence="6 7">SID11342</strain>
    </source>
</reference>
<dbReference type="InterPro" id="IPR020841">
    <property type="entry name" value="PKS_Beta-ketoAc_synthase_dom"/>
</dbReference>
<dbReference type="RefSeq" id="WP_164349828.1">
    <property type="nucleotide sequence ID" value="NZ_JAAGLQ010000683.1"/>
</dbReference>
<dbReference type="AlphaFoldDB" id="A0A6N9UGJ6"/>
<dbReference type="InterPro" id="IPR016039">
    <property type="entry name" value="Thiolase-like"/>
</dbReference>
<dbReference type="PANTHER" id="PTHR11712">
    <property type="entry name" value="POLYKETIDE SYNTHASE-RELATED"/>
    <property type="match status" value="1"/>
</dbReference>
<evidence type="ECO:0000256" key="4">
    <source>
        <dbReference type="RuleBase" id="RU003694"/>
    </source>
</evidence>
<proteinExistence type="inferred from homology"/>
<dbReference type="Gene3D" id="3.40.47.10">
    <property type="match status" value="2"/>
</dbReference>
<dbReference type="PANTHER" id="PTHR11712:SF347">
    <property type="entry name" value="BETA KETOACYL-ACYL CARRIER PROTEIN SYNTHASE"/>
    <property type="match status" value="1"/>
</dbReference>
<gene>
    <name evidence="6" type="ORF">G3I29_32470</name>
</gene>
<name>A0A6N9UGJ6_STRHA</name>
<evidence type="ECO:0000313" key="7">
    <source>
        <dbReference type="Proteomes" id="UP000471293"/>
    </source>
</evidence>
<dbReference type="GO" id="GO:0030497">
    <property type="term" value="P:fatty acid elongation"/>
    <property type="evidence" value="ECO:0007669"/>
    <property type="project" value="UniProtKB-ARBA"/>
</dbReference>
<dbReference type="GO" id="GO:0004315">
    <property type="term" value="F:3-oxoacyl-[acyl-carrier-protein] synthase activity"/>
    <property type="evidence" value="ECO:0007669"/>
    <property type="project" value="InterPro"/>
</dbReference>
<evidence type="ECO:0000256" key="2">
    <source>
        <dbReference type="ARBA" id="ARBA00022679"/>
    </source>
</evidence>
<feature type="domain" description="Ketosynthase family 3 (KS3)" evidence="5">
    <location>
        <begin position="23"/>
        <end position="428"/>
    </location>
</feature>
<evidence type="ECO:0000259" key="5">
    <source>
        <dbReference type="PROSITE" id="PS52004"/>
    </source>
</evidence>
<dbReference type="Pfam" id="PF02801">
    <property type="entry name" value="Ketoacyl-synt_C"/>
    <property type="match status" value="1"/>
</dbReference>
<dbReference type="Proteomes" id="UP000471293">
    <property type="component" value="Unassembled WGS sequence"/>
</dbReference>
<dbReference type="InterPro" id="IPR014030">
    <property type="entry name" value="Ketoacyl_synth_N"/>
</dbReference>
<dbReference type="FunFam" id="3.40.47.10:FF:000029">
    <property type="entry name" value="3-oxoacyl-[acyl-carrier-protein] synthase 1"/>
    <property type="match status" value="1"/>
</dbReference>
<accession>A0A6N9UGJ6</accession>
<comment type="similarity">
    <text evidence="1 4">Belongs to the thiolase-like superfamily. Beta-ketoacyl-ACP synthases family.</text>
</comment>
<evidence type="ECO:0000313" key="6">
    <source>
        <dbReference type="EMBL" id="NEA20085.1"/>
    </source>
</evidence>
<dbReference type="FunFam" id="3.40.47.10:FF:000018">
    <property type="entry name" value="3-oxoacyl-[acyl-carrier-protein] synthase 2"/>
    <property type="match status" value="1"/>
</dbReference>
<evidence type="ECO:0000256" key="3">
    <source>
        <dbReference type="ARBA" id="ARBA00023315"/>
    </source>
</evidence>
<dbReference type="Pfam" id="PF00109">
    <property type="entry name" value="ketoacyl-synt"/>
    <property type="match status" value="1"/>
</dbReference>
<dbReference type="InterPro" id="IPR014031">
    <property type="entry name" value="Ketoacyl_synth_C"/>
</dbReference>
<organism evidence="6 7">
    <name type="scientific">Streptomyces halstedii</name>
    <dbReference type="NCBI Taxonomy" id="1944"/>
    <lineage>
        <taxon>Bacteria</taxon>
        <taxon>Bacillati</taxon>
        <taxon>Actinomycetota</taxon>
        <taxon>Actinomycetes</taxon>
        <taxon>Kitasatosporales</taxon>
        <taxon>Streptomycetaceae</taxon>
        <taxon>Streptomyces</taxon>
    </lineage>
</organism>
<dbReference type="SUPFAM" id="SSF53901">
    <property type="entry name" value="Thiolase-like"/>
    <property type="match status" value="2"/>
</dbReference>
<keyword evidence="3" id="KW-0012">Acyltransferase</keyword>
<dbReference type="SMART" id="SM00825">
    <property type="entry name" value="PKS_KS"/>
    <property type="match status" value="1"/>
</dbReference>
<dbReference type="InterPro" id="IPR000794">
    <property type="entry name" value="Beta-ketoacyl_synthase"/>
</dbReference>
<dbReference type="InterPro" id="IPR018201">
    <property type="entry name" value="Ketoacyl_synth_AS"/>
</dbReference>
<evidence type="ECO:0000256" key="1">
    <source>
        <dbReference type="ARBA" id="ARBA00008467"/>
    </source>
</evidence>
<dbReference type="PROSITE" id="PS00606">
    <property type="entry name" value="KS3_1"/>
    <property type="match status" value="1"/>
</dbReference>
<comment type="caution">
    <text evidence="6">The sequence shown here is derived from an EMBL/GenBank/DDBJ whole genome shotgun (WGS) entry which is preliminary data.</text>
</comment>